<protein>
    <submittedName>
        <fullName evidence="1">Uncharacterized protein</fullName>
    </submittedName>
</protein>
<dbReference type="EMBL" id="MDTU01000001">
    <property type="protein sequence ID" value="ODN42563.1"/>
    <property type="molecule type" value="Genomic_DNA"/>
</dbReference>
<evidence type="ECO:0000313" key="1">
    <source>
        <dbReference type="EMBL" id="ODN42563.1"/>
    </source>
</evidence>
<comment type="caution">
    <text evidence="1">The sequence shown here is derived from an EMBL/GenBank/DDBJ whole genome shotgun (WGS) entry which is preliminary data.</text>
</comment>
<reference evidence="1 2" key="1">
    <citation type="submission" date="2016-08" db="EMBL/GenBank/DDBJ databases">
        <title>Draft genome sequence of Candidatus Piscirickettsia litoralis, from seawater.</title>
        <authorList>
            <person name="Wan X."/>
            <person name="Lee A.J."/>
            <person name="Hou S."/>
            <person name="Donachie S.P."/>
        </authorList>
    </citation>
    <scope>NUCLEOTIDE SEQUENCE [LARGE SCALE GENOMIC DNA]</scope>
    <source>
        <strain evidence="1 2">Y2</strain>
    </source>
</reference>
<name>A0ABX3A4J0_9GAMM</name>
<organism evidence="1 2">
    <name type="scientific">Piscirickettsia litoralis</name>
    <dbReference type="NCBI Taxonomy" id="1891921"/>
    <lineage>
        <taxon>Bacteria</taxon>
        <taxon>Pseudomonadati</taxon>
        <taxon>Pseudomonadota</taxon>
        <taxon>Gammaproteobacteria</taxon>
        <taxon>Thiotrichales</taxon>
        <taxon>Piscirickettsiaceae</taxon>
        <taxon>Piscirickettsia</taxon>
    </lineage>
</organism>
<evidence type="ECO:0000313" key="2">
    <source>
        <dbReference type="Proteomes" id="UP000094329"/>
    </source>
</evidence>
<dbReference type="Proteomes" id="UP000094329">
    <property type="component" value="Unassembled WGS sequence"/>
</dbReference>
<accession>A0ABX3A4J0</accession>
<sequence length="167" mass="19148">MSYINNQSLTIDVTCYDNNFAEIGQFSIGNAYIESVDYHRYQYGVSGRVVFYESHLKESDDDVEEQYLSKASLIKLVVKASNSMAIDKSGQEYELLMTVYSQCPPKAIYSINYINNYSNKKITIDFYDPLKVLLSTFLCFDVFSGASYQDIFSKYINLLDPNKNLLS</sequence>
<dbReference type="RefSeq" id="WP_069312360.1">
    <property type="nucleotide sequence ID" value="NZ_MDTU01000001.1"/>
</dbReference>
<gene>
    <name evidence="1" type="ORF">BGC07_05995</name>
</gene>
<proteinExistence type="predicted"/>
<keyword evidence="2" id="KW-1185">Reference proteome</keyword>